<dbReference type="InterPro" id="IPR000462">
    <property type="entry name" value="CDP-OH_P_trans"/>
</dbReference>
<feature type="transmembrane region" description="Helical" evidence="1">
    <location>
        <begin position="104"/>
        <end position="122"/>
    </location>
</feature>
<keyword evidence="2" id="KW-0808">Transferase</keyword>
<dbReference type="InterPro" id="IPR043130">
    <property type="entry name" value="CDP-OH_PTrfase_TM_dom"/>
</dbReference>
<dbReference type="OrthoDB" id="9777147at2"/>
<evidence type="ECO:0000313" key="2">
    <source>
        <dbReference type="EMBL" id="AUP80389.1"/>
    </source>
</evidence>
<dbReference type="EMBL" id="CP025791">
    <property type="protein sequence ID" value="AUP80389.1"/>
    <property type="molecule type" value="Genomic_DNA"/>
</dbReference>
<accession>A0A2K9PTL8</accession>
<reference evidence="2 3" key="1">
    <citation type="submission" date="2018-01" db="EMBL/GenBank/DDBJ databases">
        <title>Complete genome sequence of Flavivirga eckloniae ECD14 isolated from seaweed Ecklonia cava.</title>
        <authorList>
            <person name="Lee J.H."/>
            <person name="Baik K.S."/>
            <person name="Seong C.N."/>
        </authorList>
    </citation>
    <scope>NUCLEOTIDE SEQUENCE [LARGE SCALE GENOMIC DNA]</scope>
    <source>
        <strain evidence="2 3">ECD14</strain>
    </source>
</reference>
<evidence type="ECO:0000313" key="3">
    <source>
        <dbReference type="Proteomes" id="UP000235826"/>
    </source>
</evidence>
<organism evidence="2 3">
    <name type="scientific">Flavivirga eckloniae</name>
    <dbReference type="NCBI Taxonomy" id="1803846"/>
    <lineage>
        <taxon>Bacteria</taxon>
        <taxon>Pseudomonadati</taxon>
        <taxon>Bacteroidota</taxon>
        <taxon>Flavobacteriia</taxon>
        <taxon>Flavobacteriales</taxon>
        <taxon>Flavobacteriaceae</taxon>
        <taxon>Flavivirga</taxon>
    </lineage>
</organism>
<feature type="transmembrane region" description="Helical" evidence="1">
    <location>
        <begin position="42"/>
        <end position="60"/>
    </location>
</feature>
<keyword evidence="1" id="KW-0472">Membrane</keyword>
<dbReference type="Proteomes" id="UP000235826">
    <property type="component" value="Chromosome"/>
</dbReference>
<dbReference type="Pfam" id="PF01066">
    <property type="entry name" value="CDP-OH_P_transf"/>
    <property type="match status" value="1"/>
</dbReference>
<feature type="transmembrane region" description="Helical" evidence="1">
    <location>
        <begin position="189"/>
        <end position="209"/>
    </location>
</feature>
<dbReference type="GO" id="GO:0016780">
    <property type="term" value="F:phosphotransferase activity, for other substituted phosphate groups"/>
    <property type="evidence" value="ECO:0007669"/>
    <property type="project" value="InterPro"/>
</dbReference>
<dbReference type="GO" id="GO:0016020">
    <property type="term" value="C:membrane"/>
    <property type="evidence" value="ECO:0007669"/>
    <property type="project" value="InterPro"/>
</dbReference>
<feature type="transmembrane region" description="Helical" evidence="1">
    <location>
        <begin position="81"/>
        <end position="98"/>
    </location>
</feature>
<feature type="transmembrane region" description="Helical" evidence="1">
    <location>
        <begin position="158"/>
        <end position="177"/>
    </location>
</feature>
<dbReference type="KEGG" id="fek:C1H87_17400"/>
<dbReference type="Gene3D" id="1.20.120.1760">
    <property type="match status" value="1"/>
</dbReference>
<dbReference type="GO" id="GO:0008654">
    <property type="term" value="P:phospholipid biosynthetic process"/>
    <property type="evidence" value="ECO:0007669"/>
    <property type="project" value="InterPro"/>
</dbReference>
<proteinExistence type="predicted"/>
<keyword evidence="3" id="KW-1185">Reference proteome</keyword>
<protein>
    <submittedName>
        <fullName evidence="2">CDP-alcohol phosphatidyltransferase</fullName>
    </submittedName>
</protein>
<keyword evidence="1" id="KW-0812">Transmembrane</keyword>
<name>A0A2K9PTL8_9FLAO</name>
<sequence length="218" mass="24225">MSEKKQAGMLTFAKDLPNICSLLGLFCTVLAIYFAIKGNFSGAIIAMLWAALFDWYDGIIARKIKGRTKEQGVFGGQLDSMIDIVSFGVLPAILLLSYGDYNIWFIPGAFAIIAACAIRLSYFNIYGLIDSKTYMGLSVDNNALILAFVFLFENLFQHATFSILIYIVIIILAVLNLSSIPTPKFTGKWIYVLIAYVLVMTSFFGYQLWSVDAALLIK</sequence>
<dbReference type="AlphaFoldDB" id="A0A2K9PTL8"/>
<evidence type="ECO:0000256" key="1">
    <source>
        <dbReference type="SAM" id="Phobius"/>
    </source>
</evidence>
<keyword evidence="1" id="KW-1133">Transmembrane helix</keyword>
<gene>
    <name evidence="2" type="ORF">C1H87_17400</name>
</gene>
<feature type="transmembrane region" description="Helical" evidence="1">
    <location>
        <begin position="134"/>
        <end position="152"/>
    </location>
</feature>
<dbReference type="RefSeq" id="WP_102757035.1">
    <property type="nucleotide sequence ID" value="NZ_CP025791.1"/>
</dbReference>